<dbReference type="InterPro" id="IPR010451">
    <property type="entry name" value="Acetoacetate_decarboxylase"/>
</dbReference>
<evidence type="ECO:0000256" key="6">
    <source>
        <dbReference type="SAM" id="MobiDB-lite"/>
    </source>
</evidence>
<evidence type="ECO:0000256" key="3">
    <source>
        <dbReference type="ARBA" id="ARBA00022827"/>
    </source>
</evidence>
<accession>A0A9Q9ENQ0</accession>
<feature type="domain" description="FAD-binding" evidence="7">
    <location>
        <begin position="36"/>
        <end position="379"/>
    </location>
</feature>
<evidence type="ECO:0000256" key="2">
    <source>
        <dbReference type="ARBA" id="ARBA00022630"/>
    </source>
</evidence>
<keyword evidence="5" id="KW-0503">Monooxygenase</keyword>
<dbReference type="GO" id="GO:0004497">
    <property type="term" value="F:monooxygenase activity"/>
    <property type="evidence" value="ECO:0007669"/>
    <property type="project" value="UniProtKB-KW"/>
</dbReference>
<keyword evidence="3" id="KW-0274">FAD</keyword>
<protein>
    <submittedName>
        <fullName evidence="8">FAD-binding domain, acetoacetate decarboxylase, FAD/NAD(P)-binding domain superfamily</fullName>
    </submittedName>
</protein>
<sequence length="747" mass="81858">MEHTFVIEGDSGRTNGSHSSSTNGHKQHINTRQPLTILIAGAGIGGLTAAIALRQQGHNVTVFEQSRFASEVGAAVHLAPNSNGILRRLGIFAETFGANTMNRLTEADYAGNVQKSIDLRKASSIWQYPWHLAHRAHLHKYLKDTATSVTGSGAPVALHTSSQVKNVDEGTATITLENGESVQGDVIIGADGVHSVTRSRVAPVDVKPFSCGKSAFRFLVLRQAIKADPSTAHLVEDEGELKIWYAQDRRIVMYPTSNHTELNFVAIHPEHESNASSDWNEDASLDTMLKVYATFDPAVIAMISKADPASFKAWGHLALIGDAAHPFLPHQGQGAGAAIEDAATIATVLPLGTTRDEIPERLQLYDQIRHECATKIQTFSRLIGSDDFREKNLDMFGFTNFNFGHDEFDNSRQKFREYQWSRVEHTYSRMPIAFGPMPGPRQDHYGRPRDGSHSTFTTASIRFKTSRTALQNLFPPGRSGYSFSAPGTIAYASFSQTTLINMAWLGGGGYNHLGLYIHGVTYTKPYSSSSSSITTSTTDPNSVSGTYMPILFESLADPIVSGREELGMPKLYSEIDLAIQGKTSYHIKTHWRGAQWGSFTLSDLMEQDTNTANGSISGDSVDKGIIVHRYMPAVGREFKGFAEGQQQQQQRQSNIPTSSKVGGEEGAGEGADYAVFDEFSQASPQPHVRRMWKAGRAKFEFEAGDWNNLPTLHHVVERLAELPVYEIMEAKVVEGLGVPDVSGAKRV</sequence>
<feature type="region of interest" description="Disordered" evidence="6">
    <location>
        <begin position="642"/>
        <end position="667"/>
    </location>
</feature>
<feature type="region of interest" description="Disordered" evidence="6">
    <location>
        <begin position="1"/>
        <end position="28"/>
    </location>
</feature>
<keyword evidence="9" id="KW-1185">Reference proteome</keyword>
<dbReference type="OrthoDB" id="1047367at2759"/>
<organism evidence="8 9">
    <name type="scientific">Septoria linicola</name>
    <dbReference type="NCBI Taxonomy" id="215465"/>
    <lineage>
        <taxon>Eukaryota</taxon>
        <taxon>Fungi</taxon>
        <taxon>Dikarya</taxon>
        <taxon>Ascomycota</taxon>
        <taxon>Pezizomycotina</taxon>
        <taxon>Dothideomycetes</taxon>
        <taxon>Dothideomycetidae</taxon>
        <taxon>Mycosphaerellales</taxon>
        <taxon>Mycosphaerellaceae</taxon>
        <taxon>Septoria</taxon>
    </lineage>
</organism>
<dbReference type="SUPFAM" id="SSF160104">
    <property type="entry name" value="Acetoacetate decarboxylase-like"/>
    <property type="match status" value="1"/>
</dbReference>
<dbReference type="InterPro" id="IPR036188">
    <property type="entry name" value="FAD/NAD-bd_sf"/>
</dbReference>
<evidence type="ECO:0000313" key="9">
    <source>
        <dbReference type="Proteomes" id="UP001056384"/>
    </source>
</evidence>
<dbReference type="SUPFAM" id="SSF51905">
    <property type="entry name" value="FAD/NAD(P)-binding domain"/>
    <property type="match status" value="1"/>
</dbReference>
<feature type="compositionally biased region" description="Polar residues" evidence="6">
    <location>
        <begin position="12"/>
        <end position="28"/>
    </location>
</feature>
<keyword evidence="2" id="KW-0285">Flavoprotein</keyword>
<name>A0A9Q9ENQ0_9PEZI</name>
<dbReference type="InterPro" id="IPR002938">
    <property type="entry name" value="FAD-bd"/>
</dbReference>
<gene>
    <name evidence="8" type="ORF">Slin15195_G101860</name>
</gene>
<evidence type="ECO:0000256" key="4">
    <source>
        <dbReference type="ARBA" id="ARBA00023002"/>
    </source>
</evidence>
<evidence type="ECO:0000256" key="5">
    <source>
        <dbReference type="ARBA" id="ARBA00023033"/>
    </source>
</evidence>
<dbReference type="Gene3D" id="2.40.400.10">
    <property type="entry name" value="Acetoacetate decarboxylase-like"/>
    <property type="match status" value="1"/>
</dbReference>
<dbReference type="Proteomes" id="UP001056384">
    <property type="component" value="Chromosome 9"/>
</dbReference>
<evidence type="ECO:0000313" key="8">
    <source>
        <dbReference type="EMBL" id="USW56867.1"/>
    </source>
</evidence>
<evidence type="ECO:0000259" key="7">
    <source>
        <dbReference type="Pfam" id="PF01494"/>
    </source>
</evidence>
<dbReference type="SUPFAM" id="SSF54373">
    <property type="entry name" value="FAD-linked reductases, C-terminal domain"/>
    <property type="match status" value="1"/>
</dbReference>
<dbReference type="Gene3D" id="3.50.50.60">
    <property type="entry name" value="FAD/NAD(P)-binding domain"/>
    <property type="match status" value="1"/>
</dbReference>
<dbReference type="AlphaFoldDB" id="A0A9Q9ENQ0"/>
<dbReference type="GO" id="GO:0016829">
    <property type="term" value="F:lyase activity"/>
    <property type="evidence" value="ECO:0007669"/>
    <property type="project" value="InterPro"/>
</dbReference>
<dbReference type="PANTHER" id="PTHR13789:SF261">
    <property type="entry name" value="HYDROXYLASE, PUTATIVE (AFU_ORTHOLOGUE AFUA_7G00590)-RELATED"/>
    <property type="match status" value="1"/>
</dbReference>
<dbReference type="PANTHER" id="PTHR13789">
    <property type="entry name" value="MONOOXYGENASE"/>
    <property type="match status" value="1"/>
</dbReference>
<dbReference type="InterPro" id="IPR050493">
    <property type="entry name" value="FAD-dep_Monooxygenase_BioMet"/>
</dbReference>
<dbReference type="PRINTS" id="PR00420">
    <property type="entry name" value="RNGMNOXGNASE"/>
</dbReference>
<dbReference type="EMBL" id="CP099426">
    <property type="protein sequence ID" value="USW56867.1"/>
    <property type="molecule type" value="Genomic_DNA"/>
</dbReference>
<dbReference type="Pfam" id="PF01494">
    <property type="entry name" value="FAD_binding_3"/>
    <property type="match status" value="1"/>
</dbReference>
<comment type="similarity">
    <text evidence="1">Belongs to the paxM FAD-dependent monooxygenase family.</text>
</comment>
<keyword evidence="4" id="KW-0560">Oxidoreductase</keyword>
<evidence type="ECO:0000256" key="1">
    <source>
        <dbReference type="ARBA" id="ARBA00007992"/>
    </source>
</evidence>
<proteinExistence type="inferred from homology"/>
<dbReference type="GO" id="GO:0071949">
    <property type="term" value="F:FAD binding"/>
    <property type="evidence" value="ECO:0007669"/>
    <property type="project" value="InterPro"/>
</dbReference>
<dbReference type="InterPro" id="IPR023375">
    <property type="entry name" value="ADC_dom_sf"/>
</dbReference>
<dbReference type="Pfam" id="PF06314">
    <property type="entry name" value="ADC"/>
    <property type="match status" value="1"/>
</dbReference>
<reference evidence="8" key="1">
    <citation type="submission" date="2022-06" db="EMBL/GenBank/DDBJ databases">
        <title>Complete genome sequences of two strains of the flax pathogen Septoria linicola.</title>
        <authorList>
            <person name="Lapalu N."/>
            <person name="Simon A."/>
            <person name="Demenou B."/>
            <person name="Paumier D."/>
            <person name="Guillot M.-P."/>
            <person name="Gout L."/>
            <person name="Valade R."/>
        </authorList>
    </citation>
    <scope>NUCLEOTIDE SEQUENCE</scope>
    <source>
        <strain evidence="8">SE15195</strain>
    </source>
</reference>